<proteinExistence type="predicted"/>
<accession>A0A5K0WYA4</accession>
<reference evidence="1" key="1">
    <citation type="submission" date="2019-09" db="EMBL/GenBank/DDBJ databases">
        <authorList>
            <person name="Zhang L."/>
        </authorList>
    </citation>
    <scope>NUCLEOTIDE SEQUENCE</scope>
</reference>
<dbReference type="AlphaFoldDB" id="A0A5K0WYA4"/>
<protein>
    <submittedName>
        <fullName evidence="1">Uncharacterized protein</fullName>
    </submittedName>
</protein>
<evidence type="ECO:0000313" key="1">
    <source>
        <dbReference type="EMBL" id="VVV58291.1"/>
    </source>
</evidence>
<name>A0A5K0WYA4_9MAGN</name>
<sequence length="38" mass="4287">MVGNRLGLSKARIYAVSFIFPILFNPFNPVSLEKSECK</sequence>
<dbReference type="EMBL" id="LR721775">
    <property type="protein sequence ID" value="VVV58291.1"/>
    <property type="molecule type" value="Genomic_DNA"/>
</dbReference>
<gene>
    <name evidence="1" type="ORF">NYM_LOCUS4809</name>
</gene>
<organism evidence="1">
    <name type="scientific">Nymphaea colorata</name>
    <name type="common">pocket water lily</name>
    <dbReference type="NCBI Taxonomy" id="210225"/>
    <lineage>
        <taxon>Eukaryota</taxon>
        <taxon>Viridiplantae</taxon>
        <taxon>Streptophyta</taxon>
        <taxon>Embryophyta</taxon>
        <taxon>Tracheophyta</taxon>
        <taxon>Spermatophyta</taxon>
        <taxon>Magnoliopsida</taxon>
        <taxon>Nymphaeales</taxon>
        <taxon>Nymphaeaceae</taxon>
        <taxon>Nymphaea</taxon>
    </lineage>
</organism>